<dbReference type="EMBL" id="CAJDYZ010001822">
    <property type="protein sequence ID" value="CAD1469124.1"/>
    <property type="molecule type" value="Genomic_DNA"/>
</dbReference>
<dbReference type="Proteomes" id="UP000752696">
    <property type="component" value="Unassembled WGS sequence"/>
</dbReference>
<feature type="region of interest" description="Disordered" evidence="1">
    <location>
        <begin position="1"/>
        <end position="31"/>
    </location>
</feature>
<evidence type="ECO:0000256" key="1">
    <source>
        <dbReference type="SAM" id="MobiDB-lite"/>
    </source>
</evidence>
<feature type="non-terminal residue" evidence="2">
    <location>
        <position position="117"/>
    </location>
</feature>
<accession>A0A6V7GVH6</accession>
<sequence length="117" mass="13710">MEQTKGRGERREVVRGGMRMAREDPSNEPSDEAKILERIGRVATALATSLKHDSSRRRHFNEVEAAAEVPRQCHYREKETRTQLADRRKPEQWLKVGLLIFRSRFRPTTTRIIILEL</sequence>
<gene>
    <name evidence="2" type="ORF">MHI_LOCUS110135</name>
</gene>
<reference evidence="2" key="1">
    <citation type="submission" date="2020-07" db="EMBL/GenBank/DDBJ databases">
        <authorList>
            <person name="Nazaruddin N."/>
        </authorList>
    </citation>
    <scope>NUCLEOTIDE SEQUENCE</scope>
</reference>
<name>A0A6V7GVH6_9HYME</name>
<dbReference type="AlphaFoldDB" id="A0A6V7GVH6"/>
<comment type="caution">
    <text evidence="2">The sequence shown here is derived from an EMBL/GenBank/DDBJ whole genome shotgun (WGS) entry which is preliminary data.</text>
</comment>
<organism evidence="2 3">
    <name type="scientific">Heterotrigona itama</name>
    <dbReference type="NCBI Taxonomy" id="395501"/>
    <lineage>
        <taxon>Eukaryota</taxon>
        <taxon>Metazoa</taxon>
        <taxon>Ecdysozoa</taxon>
        <taxon>Arthropoda</taxon>
        <taxon>Hexapoda</taxon>
        <taxon>Insecta</taxon>
        <taxon>Pterygota</taxon>
        <taxon>Neoptera</taxon>
        <taxon>Endopterygota</taxon>
        <taxon>Hymenoptera</taxon>
        <taxon>Apocrita</taxon>
        <taxon>Aculeata</taxon>
        <taxon>Apoidea</taxon>
        <taxon>Anthophila</taxon>
        <taxon>Apidae</taxon>
        <taxon>Heterotrigona</taxon>
    </lineage>
</organism>
<proteinExistence type="predicted"/>
<evidence type="ECO:0000313" key="2">
    <source>
        <dbReference type="EMBL" id="CAD1469124.1"/>
    </source>
</evidence>
<evidence type="ECO:0000313" key="3">
    <source>
        <dbReference type="Proteomes" id="UP000752696"/>
    </source>
</evidence>
<protein>
    <submittedName>
        <fullName evidence="2">Uncharacterized protein</fullName>
    </submittedName>
</protein>
<keyword evidence="3" id="KW-1185">Reference proteome</keyword>